<evidence type="ECO:0000313" key="15">
    <source>
        <dbReference type="Proteomes" id="UP000019473"/>
    </source>
</evidence>
<dbReference type="PANTHER" id="PTHR10815:SF13">
    <property type="entry name" value="METHYLATED-DNA--PROTEIN-CYSTEINE METHYLTRANSFERASE"/>
    <property type="match status" value="1"/>
</dbReference>
<dbReference type="InterPro" id="IPR036388">
    <property type="entry name" value="WH-like_DNA-bd_sf"/>
</dbReference>
<dbReference type="STRING" id="1182544.W9VWC2"/>
<reference evidence="14 15" key="1">
    <citation type="submission" date="2013-03" db="EMBL/GenBank/DDBJ databases">
        <title>The Genome Sequence of Cladophialophora yegresii CBS 114405.</title>
        <authorList>
            <consortium name="The Broad Institute Genomics Platform"/>
            <person name="Cuomo C."/>
            <person name="de Hoog S."/>
            <person name="Gorbushina A."/>
            <person name="Walker B."/>
            <person name="Young S.K."/>
            <person name="Zeng Q."/>
            <person name="Gargeya S."/>
            <person name="Fitzgerald M."/>
            <person name="Haas B."/>
            <person name="Abouelleil A."/>
            <person name="Allen A.W."/>
            <person name="Alvarado L."/>
            <person name="Arachchi H.M."/>
            <person name="Berlin A.M."/>
            <person name="Chapman S.B."/>
            <person name="Gainer-Dewar J."/>
            <person name="Goldberg J."/>
            <person name="Griggs A."/>
            <person name="Gujja S."/>
            <person name="Hansen M."/>
            <person name="Howarth C."/>
            <person name="Imamovic A."/>
            <person name="Ireland A."/>
            <person name="Larimer J."/>
            <person name="McCowan C."/>
            <person name="Murphy C."/>
            <person name="Pearson M."/>
            <person name="Poon T.W."/>
            <person name="Priest M."/>
            <person name="Roberts A."/>
            <person name="Saif S."/>
            <person name="Shea T."/>
            <person name="Sisk P."/>
            <person name="Sykes S."/>
            <person name="Wortman J."/>
            <person name="Nusbaum C."/>
            <person name="Birren B."/>
        </authorList>
    </citation>
    <scope>NUCLEOTIDE SEQUENCE [LARGE SCALE GENOMIC DNA]</scope>
    <source>
        <strain evidence="14 15">CBS 114405</strain>
    </source>
</reference>
<feature type="region of interest" description="Disordered" evidence="12">
    <location>
        <begin position="137"/>
        <end position="190"/>
    </location>
</feature>
<evidence type="ECO:0000256" key="6">
    <source>
        <dbReference type="ARBA" id="ARBA00022679"/>
    </source>
</evidence>
<keyword evidence="6" id="KW-0808">Transferase</keyword>
<evidence type="ECO:0000256" key="12">
    <source>
        <dbReference type="SAM" id="MobiDB-lite"/>
    </source>
</evidence>
<dbReference type="VEuPathDB" id="FungiDB:A1O7_04111"/>
<dbReference type="GeneID" id="19178701"/>
<dbReference type="GO" id="GO:0003908">
    <property type="term" value="F:methylated-DNA-[protein]-cysteine S-methyltransferase activity"/>
    <property type="evidence" value="ECO:0007669"/>
    <property type="project" value="UniProtKB-EC"/>
</dbReference>
<dbReference type="CDD" id="cd06445">
    <property type="entry name" value="ATase"/>
    <property type="match status" value="1"/>
</dbReference>
<comment type="similarity">
    <text evidence="2">Belongs to the MGMT family.</text>
</comment>
<evidence type="ECO:0000313" key="14">
    <source>
        <dbReference type="EMBL" id="EXJ59963.1"/>
    </source>
</evidence>
<feature type="compositionally biased region" description="Polar residues" evidence="12">
    <location>
        <begin position="166"/>
        <end position="183"/>
    </location>
</feature>
<dbReference type="NCBIfam" id="TIGR00589">
    <property type="entry name" value="ogt"/>
    <property type="match status" value="1"/>
</dbReference>
<keyword evidence="7" id="KW-0227">DNA damage</keyword>
<sequence length="317" mass="35709">MPDIELLREEWKTLYSETLPKLAKARDPSQSRWPVTLDHCFARIILDNAIGGGQQQWDKILPKPAVRNMNEHQLQKAITLGLKILAGEVDLCELDEISLSCRGKNKAKYSLTTANGAAQQEQQDTSTTGDAKRAFDDMEGARVPSPRKNRKTEQKQSTLDLWRPQVSEQSRPGTSENRSQNGEKPNEELEQVLQRVRSHPSLTQYRKRLYTVLLSVPRGRYTTYAAISEYLKSSARAVGNGMRNNPFAPEVPCHRVLAADGSIGGFHGDWGKDGKHANKKTELLRGEGVRFDSRGRVFGEPFRKFHDFQEVALESPV</sequence>
<keyword evidence="15" id="KW-1185">Reference proteome</keyword>
<dbReference type="Gene3D" id="1.10.10.10">
    <property type="entry name" value="Winged helix-like DNA-binding domain superfamily/Winged helix DNA-binding domain"/>
    <property type="match status" value="1"/>
</dbReference>
<dbReference type="InterPro" id="IPR014048">
    <property type="entry name" value="MethylDNA_cys_MeTrfase_DNA-bd"/>
</dbReference>
<dbReference type="EMBL" id="AMGW01000003">
    <property type="protein sequence ID" value="EXJ59963.1"/>
    <property type="molecule type" value="Genomic_DNA"/>
</dbReference>
<accession>W9VWC2</accession>
<dbReference type="InterPro" id="IPR036217">
    <property type="entry name" value="MethylDNA_cys_MeTrfase_DNAb"/>
</dbReference>
<keyword evidence="5" id="KW-0489">Methyltransferase</keyword>
<dbReference type="GO" id="GO:0006281">
    <property type="term" value="P:DNA repair"/>
    <property type="evidence" value="ECO:0007669"/>
    <property type="project" value="UniProtKB-KW"/>
</dbReference>
<name>W9VWC2_9EURO</name>
<dbReference type="AlphaFoldDB" id="W9VWC2"/>
<dbReference type="InterPro" id="IPR001497">
    <property type="entry name" value="MethylDNA_cys_MeTrfase_AS"/>
</dbReference>
<dbReference type="EC" id="2.1.1.63" evidence="3"/>
<evidence type="ECO:0000256" key="8">
    <source>
        <dbReference type="ARBA" id="ARBA00023204"/>
    </source>
</evidence>
<evidence type="ECO:0000256" key="4">
    <source>
        <dbReference type="ARBA" id="ARBA00015377"/>
    </source>
</evidence>
<dbReference type="PROSITE" id="PS00374">
    <property type="entry name" value="MGMT"/>
    <property type="match status" value="1"/>
</dbReference>
<feature type="domain" description="Methylated-DNA-[protein]-cysteine S-methyltransferase DNA binding" evidence="13">
    <location>
        <begin position="205"/>
        <end position="289"/>
    </location>
</feature>
<dbReference type="GO" id="GO:0032259">
    <property type="term" value="P:methylation"/>
    <property type="evidence" value="ECO:0007669"/>
    <property type="project" value="UniProtKB-KW"/>
</dbReference>
<comment type="caution">
    <text evidence="14">The sequence shown here is derived from an EMBL/GenBank/DDBJ whole genome shotgun (WGS) entry which is preliminary data.</text>
</comment>
<gene>
    <name evidence="14" type="ORF">A1O7_04111</name>
</gene>
<evidence type="ECO:0000256" key="1">
    <source>
        <dbReference type="ARBA" id="ARBA00001286"/>
    </source>
</evidence>
<dbReference type="eggNOG" id="ENOG502S8GR">
    <property type="taxonomic scope" value="Eukaryota"/>
</dbReference>
<evidence type="ECO:0000256" key="7">
    <source>
        <dbReference type="ARBA" id="ARBA00022763"/>
    </source>
</evidence>
<evidence type="ECO:0000256" key="11">
    <source>
        <dbReference type="ARBA" id="ARBA00049348"/>
    </source>
</evidence>
<evidence type="ECO:0000256" key="5">
    <source>
        <dbReference type="ARBA" id="ARBA00022603"/>
    </source>
</evidence>
<protein>
    <recommendedName>
        <fullName evidence="4">Methylated-DNA--protein-cysteine methyltransferase</fullName>
        <ecNumber evidence="3">2.1.1.63</ecNumber>
    </recommendedName>
    <alternativeName>
        <fullName evidence="9">6-O-methylguanine-DNA methyltransferase</fullName>
    </alternativeName>
    <alternativeName>
        <fullName evidence="10">O-6-methylguanine-DNA-alkyltransferase</fullName>
    </alternativeName>
</protein>
<comment type="catalytic activity">
    <reaction evidence="11">
        <text>a 6-O-methyl-2'-deoxyguanosine in DNA + L-cysteinyl-[protein] = S-methyl-L-cysteinyl-[protein] + a 2'-deoxyguanosine in DNA</text>
        <dbReference type="Rhea" id="RHEA:24000"/>
        <dbReference type="Rhea" id="RHEA-COMP:10131"/>
        <dbReference type="Rhea" id="RHEA-COMP:10132"/>
        <dbReference type="Rhea" id="RHEA-COMP:11367"/>
        <dbReference type="Rhea" id="RHEA-COMP:11368"/>
        <dbReference type="ChEBI" id="CHEBI:29950"/>
        <dbReference type="ChEBI" id="CHEBI:82612"/>
        <dbReference type="ChEBI" id="CHEBI:85445"/>
        <dbReference type="ChEBI" id="CHEBI:85448"/>
        <dbReference type="EC" id="2.1.1.63"/>
    </reaction>
</comment>
<evidence type="ECO:0000256" key="9">
    <source>
        <dbReference type="ARBA" id="ARBA00030795"/>
    </source>
</evidence>
<dbReference type="HOGENOM" id="CLU_076394_0_0_1"/>
<dbReference type="RefSeq" id="XP_007756316.1">
    <property type="nucleotide sequence ID" value="XM_007758126.1"/>
</dbReference>
<keyword evidence="8" id="KW-0234">DNA repair</keyword>
<dbReference type="OrthoDB" id="1907495at2759"/>
<dbReference type="PANTHER" id="PTHR10815">
    <property type="entry name" value="METHYLATED-DNA--PROTEIN-CYSTEINE METHYLTRANSFERASE"/>
    <property type="match status" value="1"/>
</dbReference>
<dbReference type="Proteomes" id="UP000019473">
    <property type="component" value="Unassembled WGS sequence"/>
</dbReference>
<evidence type="ECO:0000256" key="10">
    <source>
        <dbReference type="ARBA" id="ARBA00031621"/>
    </source>
</evidence>
<evidence type="ECO:0000256" key="2">
    <source>
        <dbReference type="ARBA" id="ARBA00008711"/>
    </source>
</evidence>
<evidence type="ECO:0000256" key="3">
    <source>
        <dbReference type="ARBA" id="ARBA00011918"/>
    </source>
</evidence>
<dbReference type="SUPFAM" id="SSF46767">
    <property type="entry name" value="Methylated DNA-protein cysteine methyltransferase, C-terminal domain"/>
    <property type="match status" value="1"/>
</dbReference>
<comment type="catalytic activity">
    <reaction evidence="1">
        <text>a 4-O-methyl-thymidine in DNA + L-cysteinyl-[protein] = a thymidine in DNA + S-methyl-L-cysteinyl-[protein]</text>
        <dbReference type="Rhea" id="RHEA:53428"/>
        <dbReference type="Rhea" id="RHEA-COMP:10131"/>
        <dbReference type="Rhea" id="RHEA-COMP:10132"/>
        <dbReference type="Rhea" id="RHEA-COMP:13555"/>
        <dbReference type="Rhea" id="RHEA-COMP:13556"/>
        <dbReference type="ChEBI" id="CHEBI:29950"/>
        <dbReference type="ChEBI" id="CHEBI:82612"/>
        <dbReference type="ChEBI" id="CHEBI:137386"/>
        <dbReference type="ChEBI" id="CHEBI:137387"/>
        <dbReference type="EC" id="2.1.1.63"/>
    </reaction>
</comment>
<organism evidence="14 15">
    <name type="scientific">Cladophialophora yegresii CBS 114405</name>
    <dbReference type="NCBI Taxonomy" id="1182544"/>
    <lineage>
        <taxon>Eukaryota</taxon>
        <taxon>Fungi</taxon>
        <taxon>Dikarya</taxon>
        <taxon>Ascomycota</taxon>
        <taxon>Pezizomycotina</taxon>
        <taxon>Eurotiomycetes</taxon>
        <taxon>Chaetothyriomycetidae</taxon>
        <taxon>Chaetothyriales</taxon>
        <taxon>Herpotrichiellaceae</taxon>
        <taxon>Cladophialophora</taxon>
    </lineage>
</organism>
<evidence type="ECO:0000259" key="13">
    <source>
        <dbReference type="Pfam" id="PF01035"/>
    </source>
</evidence>
<proteinExistence type="inferred from homology"/>
<dbReference type="Pfam" id="PF01035">
    <property type="entry name" value="DNA_binding_1"/>
    <property type="match status" value="1"/>
</dbReference>